<comment type="caution">
    <text evidence="2">The sequence shown here is derived from an EMBL/GenBank/DDBJ whole genome shotgun (WGS) entry which is preliminary data.</text>
</comment>
<dbReference type="AlphaFoldDB" id="A0A419T434"/>
<dbReference type="Proteomes" id="UP000284277">
    <property type="component" value="Unassembled WGS sequence"/>
</dbReference>
<reference evidence="2 3" key="1">
    <citation type="submission" date="2016-08" db="EMBL/GenBank/DDBJ databases">
        <title>A new outlook on sporulation: Clostridium algidixylanolyticum.</title>
        <authorList>
            <person name="Poppleton D.I."/>
            <person name="Gribaldo S."/>
        </authorList>
    </citation>
    <scope>NUCLEOTIDE SEQUENCE [LARGE SCALE GENOMIC DNA]</scope>
    <source>
        <strain evidence="2 3">SPL73</strain>
    </source>
</reference>
<evidence type="ECO:0000313" key="2">
    <source>
        <dbReference type="EMBL" id="RKD32205.1"/>
    </source>
</evidence>
<accession>A0A419T434</accession>
<keyword evidence="3" id="KW-1185">Reference proteome</keyword>
<organism evidence="2 3">
    <name type="scientific">Lacrimispora algidixylanolytica</name>
    <dbReference type="NCBI Taxonomy" id="94868"/>
    <lineage>
        <taxon>Bacteria</taxon>
        <taxon>Bacillati</taxon>
        <taxon>Bacillota</taxon>
        <taxon>Clostridia</taxon>
        <taxon>Lachnospirales</taxon>
        <taxon>Lachnospiraceae</taxon>
        <taxon>Lacrimispora</taxon>
    </lineage>
</organism>
<dbReference type="EMBL" id="MCIA01000013">
    <property type="protein sequence ID" value="RKD32205.1"/>
    <property type="molecule type" value="Genomic_DNA"/>
</dbReference>
<protein>
    <submittedName>
        <fullName evidence="2">Uncharacterized protein</fullName>
    </submittedName>
</protein>
<gene>
    <name evidence="2" type="ORF">BET01_18140</name>
</gene>
<name>A0A419T434_9FIRM</name>
<feature type="region of interest" description="Disordered" evidence="1">
    <location>
        <begin position="1"/>
        <end position="22"/>
    </location>
</feature>
<dbReference type="RefSeq" id="WP_120196599.1">
    <property type="nucleotide sequence ID" value="NZ_MCIA01000013.1"/>
</dbReference>
<sequence>MRIGNDNPFAQSHLLSGTEKRGNVQLPDYTDFHLNTKTAPAMSDDKYRAAIIEQAKKDQEAGKFQSESAGFRSLVKSYVSVVSPDRKNMISEGLRAIYKNNNPEPKTFNLLDYLLGTVKYNKEGNDLSYAEFYDSNGEMVATYSNSGWTSFGTKEENARESELWGIYNNAWNSAARESRGKQGAADSIYISG</sequence>
<evidence type="ECO:0000256" key="1">
    <source>
        <dbReference type="SAM" id="MobiDB-lite"/>
    </source>
</evidence>
<dbReference type="OrthoDB" id="2973811at2"/>
<evidence type="ECO:0000313" key="3">
    <source>
        <dbReference type="Proteomes" id="UP000284277"/>
    </source>
</evidence>
<proteinExistence type="predicted"/>